<proteinExistence type="inferred from homology"/>
<dbReference type="InterPro" id="IPR042185">
    <property type="entry name" value="Serpin_sf_2"/>
</dbReference>
<protein>
    <recommendedName>
        <fullName evidence="3">Serpin domain-containing protein</fullName>
    </recommendedName>
</protein>
<sequence>MAWPPPPTQPGTARRPSPSTSLLRLNAAAAAENVAFSPVSVHAALAQLLAFLGAPSAKELTDFGRIVTHRVLADRSGLGDSSGELADAFRDLVQVESYESDSDVESYYSDVECDELVARRFTEKVAFSGPRILFGGGIWVDASRVELTDAFRKVATESYKSEARTVSFTKEREEAVKMINQWVKKATENLIDTIISPDAMDDETDLVLANAVYFKGEWLRPFRYCLTRRDTFHRLDGSCRKEVESGPGKPSRGHSTTDEATQYSMFIFLPDKKDGIATMVDMVTAAPAFMYGILDEMNKKYVYVKLPKFKITFNWEQLGDALNQLGLTLPFSPEAADLAACTRKKRTVGIMARGDCSP</sequence>
<dbReference type="Gene3D" id="2.30.39.10">
    <property type="entry name" value="Alpha-1-antitrypsin, domain 1"/>
    <property type="match status" value="1"/>
</dbReference>
<dbReference type="Proteomes" id="UP001054889">
    <property type="component" value="Unassembled WGS sequence"/>
</dbReference>
<dbReference type="AlphaFoldDB" id="A0AAV5ESA2"/>
<dbReference type="EMBL" id="BQKI01000078">
    <property type="protein sequence ID" value="GJN25298.1"/>
    <property type="molecule type" value="Genomic_DNA"/>
</dbReference>
<dbReference type="GO" id="GO:0005615">
    <property type="term" value="C:extracellular space"/>
    <property type="evidence" value="ECO:0007669"/>
    <property type="project" value="InterPro"/>
</dbReference>
<dbReference type="InterPro" id="IPR023796">
    <property type="entry name" value="Serpin_dom"/>
</dbReference>
<dbReference type="InterPro" id="IPR036186">
    <property type="entry name" value="Serpin_sf"/>
</dbReference>
<organism evidence="4 5">
    <name type="scientific">Eleusine coracana subsp. coracana</name>
    <dbReference type="NCBI Taxonomy" id="191504"/>
    <lineage>
        <taxon>Eukaryota</taxon>
        <taxon>Viridiplantae</taxon>
        <taxon>Streptophyta</taxon>
        <taxon>Embryophyta</taxon>
        <taxon>Tracheophyta</taxon>
        <taxon>Spermatophyta</taxon>
        <taxon>Magnoliopsida</taxon>
        <taxon>Liliopsida</taxon>
        <taxon>Poales</taxon>
        <taxon>Poaceae</taxon>
        <taxon>PACMAD clade</taxon>
        <taxon>Chloridoideae</taxon>
        <taxon>Cynodonteae</taxon>
        <taxon>Eleusininae</taxon>
        <taxon>Eleusine</taxon>
    </lineage>
</organism>
<name>A0AAV5ESA2_ELECO</name>
<evidence type="ECO:0000313" key="5">
    <source>
        <dbReference type="Proteomes" id="UP001054889"/>
    </source>
</evidence>
<reference evidence="4" key="1">
    <citation type="journal article" date="2018" name="DNA Res.">
        <title>Multiple hybrid de novo genome assembly of finger millet, an orphan allotetraploid crop.</title>
        <authorList>
            <person name="Hatakeyama M."/>
            <person name="Aluri S."/>
            <person name="Balachadran M.T."/>
            <person name="Sivarajan S.R."/>
            <person name="Patrignani A."/>
            <person name="Gruter S."/>
            <person name="Poveda L."/>
            <person name="Shimizu-Inatsugi R."/>
            <person name="Baeten J."/>
            <person name="Francoijs K.J."/>
            <person name="Nataraja K.N."/>
            <person name="Reddy Y.A.N."/>
            <person name="Phadnis S."/>
            <person name="Ravikumar R.L."/>
            <person name="Schlapbach R."/>
            <person name="Sreeman S.M."/>
            <person name="Shimizu K.K."/>
        </authorList>
    </citation>
    <scope>NUCLEOTIDE SEQUENCE</scope>
</reference>
<gene>
    <name evidence="4" type="primary">gb13107</name>
    <name evidence="4" type="ORF">PR202_gb13107</name>
</gene>
<feature type="domain" description="Serpin" evidence="3">
    <location>
        <begin position="20"/>
        <end position="358"/>
    </location>
</feature>
<dbReference type="PANTHER" id="PTHR11461:SF313">
    <property type="entry name" value="SERPIN-Z5-RELATED"/>
    <property type="match status" value="1"/>
</dbReference>
<accession>A0AAV5ESA2</accession>
<dbReference type="InterPro" id="IPR042178">
    <property type="entry name" value="Serpin_sf_1"/>
</dbReference>
<dbReference type="SUPFAM" id="SSF56574">
    <property type="entry name" value="Serpins"/>
    <property type="match status" value="1"/>
</dbReference>
<dbReference type="Gene3D" id="3.30.497.10">
    <property type="entry name" value="Antithrombin, subunit I, domain 2"/>
    <property type="match status" value="1"/>
</dbReference>
<comment type="caution">
    <text evidence="4">The sequence shown here is derived from an EMBL/GenBank/DDBJ whole genome shotgun (WGS) entry which is preliminary data.</text>
</comment>
<evidence type="ECO:0000256" key="1">
    <source>
        <dbReference type="ARBA" id="ARBA00009500"/>
    </source>
</evidence>
<dbReference type="GO" id="GO:0004867">
    <property type="term" value="F:serine-type endopeptidase inhibitor activity"/>
    <property type="evidence" value="ECO:0007669"/>
    <property type="project" value="InterPro"/>
</dbReference>
<dbReference type="SMART" id="SM00093">
    <property type="entry name" value="SERPIN"/>
    <property type="match status" value="1"/>
</dbReference>
<evidence type="ECO:0000313" key="4">
    <source>
        <dbReference type="EMBL" id="GJN25298.1"/>
    </source>
</evidence>
<evidence type="ECO:0000259" key="3">
    <source>
        <dbReference type="SMART" id="SM00093"/>
    </source>
</evidence>
<keyword evidence="5" id="KW-1185">Reference proteome</keyword>
<dbReference type="Pfam" id="PF00079">
    <property type="entry name" value="Serpin"/>
    <property type="match status" value="1"/>
</dbReference>
<dbReference type="InterPro" id="IPR000215">
    <property type="entry name" value="Serpin_fam"/>
</dbReference>
<reference evidence="4" key="2">
    <citation type="submission" date="2021-12" db="EMBL/GenBank/DDBJ databases">
        <title>Resequencing data analysis of finger millet.</title>
        <authorList>
            <person name="Hatakeyama M."/>
            <person name="Aluri S."/>
            <person name="Balachadran M.T."/>
            <person name="Sivarajan S.R."/>
            <person name="Poveda L."/>
            <person name="Shimizu-Inatsugi R."/>
            <person name="Schlapbach R."/>
            <person name="Sreeman S.M."/>
            <person name="Shimizu K.K."/>
        </authorList>
    </citation>
    <scope>NUCLEOTIDE SEQUENCE</scope>
</reference>
<comment type="similarity">
    <text evidence="1 2">Belongs to the serpin family.</text>
</comment>
<dbReference type="PANTHER" id="PTHR11461">
    <property type="entry name" value="SERINE PROTEASE INHIBITOR, SERPIN"/>
    <property type="match status" value="1"/>
</dbReference>
<evidence type="ECO:0000256" key="2">
    <source>
        <dbReference type="RuleBase" id="RU000411"/>
    </source>
</evidence>